<reference evidence="2" key="1">
    <citation type="journal article" date="2019" name="Int. J. Syst. Evol. Microbiol.">
        <title>The Global Catalogue of Microorganisms (GCM) 10K type strain sequencing project: providing services to taxonomists for standard genome sequencing and annotation.</title>
        <authorList>
            <consortium name="The Broad Institute Genomics Platform"/>
            <consortium name="The Broad Institute Genome Sequencing Center for Infectious Disease"/>
            <person name="Wu L."/>
            <person name="Ma J."/>
        </authorList>
    </citation>
    <scope>NUCLEOTIDE SEQUENCE [LARGE SCALE GENOMIC DNA]</scope>
    <source>
        <strain evidence="2">JCM 32105</strain>
    </source>
</reference>
<dbReference type="EMBL" id="BAABFA010000019">
    <property type="protein sequence ID" value="GAA4468393.1"/>
    <property type="molecule type" value="Genomic_DNA"/>
</dbReference>
<name>A0ABP8NJI7_9BACT</name>
<comment type="caution">
    <text evidence="1">The sequence shown here is derived from an EMBL/GenBank/DDBJ whole genome shotgun (WGS) entry which is preliminary data.</text>
</comment>
<protein>
    <recommendedName>
        <fullName evidence="3">Transposase</fullName>
    </recommendedName>
</protein>
<sequence length="172" mass="20332">MPPKKKFAQRKLNVFYLGKVAWNFAHALLWSEQKFTDEEISKAKEHLITHFRESTHRRKALIAFCERIILTKNYLASKEQSVLPSPAIWLNPKYHQGFPETKGWLQAVEETRKNVPGHLKHYTVLANHYYLYCLHPSKGILQQCHDKLVDMNAKSLLQSFYTTIYHFNYINQ</sequence>
<gene>
    <name evidence="1" type="ORF">GCM10023093_25900</name>
</gene>
<evidence type="ECO:0008006" key="3">
    <source>
        <dbReference type="Google" id="ProtNLM"/>
    </source>
</evidence>
<organism evidence="1 2">
    <name type="scientific">Nemorincola caseinilytica</name>
    <dbReference type="NCBI Taxonomy" id="2054315"/>
    <lineage>
        <taxon>Bacteria</taxon>
        <taxon>Pseudomonadati</taxon>
        <taxon>Bacteroidota</taxon>
        <taxon>Chitinophagia</taxon>
        <taxon>Chitinophagales</taxon>
        <taxon>Chitinophagaceae</taxon>
        <taxon>Nemorincola</taxon>
    </lineage>
</organism>
<evidence type="ECO:0000313" key="2">
    <source>
        <dbReference type="Proteomes" id="UP001500067"/>
    </source>
</evidence>
<proteinExistence type="predicted"/>
<keyword evidence="2" id="KW-1185">Reference proteome</keyword>
<dbReference type="Proteomes" id="UP001500067">
    <property type="component" value="Unassembled WGS sequence"/>
</dbReference>
<evidence type="ECO:0000313" key="1">
    <source>
        <dbReference type="EMBL" id="GAA4468393.1"/>
    </source>
</evidence>
<accession>A0ABP8NJI7</accession>